<gene>
    <name evidence="2" type="ORF">PV07_10132</name>
</gene>
<dbReference type="HOGENOM" id="CLU_2108762_0_0_1"/>
<name>A0A0D2C1T8_9EURO</name>
<proteinExistence type="predicted"/>
<sequence>MYSVLLPQLAKYYSVLTWSLFQSSFLWLADPSAESNSLRFPGSGTAARFPPSPSSLPTKKGGDEQHRTRPTSANTHTKERESERLQKKCKIQRVRAKTGPVAKPGKPILWVCYYW</sequence>
<dbReference type="GeneID" id="27349326"/>
<protein>
    <submittedName>
        <fullName evidence="2">Uncharacterized protein</fullName>
    </submittedName>
</protein>
<evidence type="ECO:0000313" key="2">
    <source>
        <dbReference type="EMBL" id="KIW24415.1"/>
    </source>
</evidence>
<dbReference type="RefSeq" id="XP_016244631.1">
    <property type="nucleotide sequence ID" value="XM_016397440.1"/>
</dbReference>
<evidence type="ECO:0000313" key="3">
    <source>
        <dbReference type="Proteomes" id="UP000054466"/>
    </source>
</evidence>
<feature type="region of interest" description="Disordered" evidence="1">
    <location>
        <begin position="34"/>
        <end position="86"/>
    </location>
</feature>
<organism evidence="2 3">
    <name type="scientific">Cladophialophora immunda</name>
    <dbReference type="NCBI Taxonomy" id="569365"/>
    <lineage>
        <taxon>Eukaryota</taxon>
        <taxon>Fungi</taxon>
        <taxon>Dikarya</taxon>
        <taxon>Ascomycota</taxon>
        <taxon>Pezizomycotina</taxon>
        <taxon>Eurotiomycetes</taxon>
        <taxon>Chaetothyriomycetidae</taxon>
        <taxon>Chaetothyriales</taxon>
        <taxon>Herpotrichiellaceae</taxon>
        <taxon>Cladophialophora</taxon>
    </lineage>
</organism>
<dbReference type="EMBL" id="KN847045">
    <property type="protein sequence ID" value="KIW24415.1"/>
    <property type="molecule type" value="Genomic_DNA"/>
</dbReference>
<evidence type="ECO:0000256" key="1">
    <source>
        <dbReference type="SAM" id="MobiDB-lite"/>
    </source>
</evidence>
<dbReference type="VEuPathDB" id="FungiDB:PV07_10132"/>
<feature type="compositionally biased region" description="Basic and acidic residues" evidence="1">
    <location>
        <begin position="76"/>
        <end position="86"/>
    </location>
</feature>
<keyword evidence="3" id="KW-1185">Reference proteome</keyword>
<dbReference type="AlphaFoldDB" id="A0A0D2C1T8"/>
<dbReference type="Proteomes" id="UP000054466">
    <property type="component" value="Unassembled WGS sequence"/>
</dbReference>
<reference evidence="2 3" key="1">
    <citation type="submission" date="2015-01" db="EMBL/GenBank/DDBJ databases">
        <title>The Genome Sequence of Cladophialophora immunda CBS83496.</title>
        <authorList>
            <consortium name="The Broad Institute Genomics Platform"/>
            <person name="Cuomo C."/>
            <person name="de Hoog S."/>
            <person name="Gorbushina A."/>
            <person name="Stielow B."/>
            <person name="Teixiera M."/>
            <person name="Abouelleil A."/>
            <person name="Chapman S.B."/>
            <person name="Priest M."/>
            <person name="Young S.K."/>
            <person name="Wortman J."/>
            <person name="Nusbaum C."/>
            <person name="Birren B."/>
        </authorList>
    </citation>
    <scope>NUCLEOTIDE SEQUENCE [LARGE SCALE GENOMIC DNA]</scope>
    <source>
        <strain evidence="2 3">CBS 83496</strain>
    </source>
</reference>
<accession>A0A0D2C1T8</accession>